<evidence type="ECO:0000313" key="1">
    <source>
        <dbReference type="EMBL" id="GGW93537.1"/>
    </source>
</evidence>
<gene>
    <name evidence="1" type="ORF">GCM10007391_29900</name>
</gene>
<evidence type="ECO:0000313" key="2">
    <source>
        <dbReference type="Proteomes" id="UP000631300"/>
    </source>
</evidence>
<dbReference type="EMBL" id="BMXP01000009">
    <property type="protein sequence ID" value="GGW93537.1"/>
    <property type="molecule type" value="Genomic_DNA"/>
</dbReference>
<keyword evidence="2" id="KW-1185">Reference proteome</keyword>
<comment type="caution">
    <text evidence="1">The sequence shown here is derived from an EMBL/GenBank/DDBJ whole genome shotgun (WGS) entry which is preliminary data.</text>
</comment>
<proteinExistence type="predicted"/>
<dbReference type="Proteomes" id="UP000631300">
    <property type="component" value="Unassembled WGS sequence"/>
</dbReference>
<reference evidence="1" key="1">
    <citation type="journal article" date="2014" name="Int. J. Syst. Evol. Microbiol.">
        <title>Complete genome sequence of Corynebacterium casei LMG S-19264T (=DSM 44701T), isolated from a smear-ripened cheese.</title>
        <authorList>
            <consortium name="US DOE Joint Genome Institute (JGI-PGF)"/>
            <person name="Walter F."/>
            <person name="Albersmeier A."/>
            <person name="Kalinowski J."/>
            <person name="Ruckert C."/>
        </authorList>
    </citation>
    <scope>NUCLEOTIDE SEQUENCE</scope>
    <source>
        <strain evidence="1">KCTC 22164</strain>
    </source>
</reference>
<reference evidence="1" key="2">
    <citation type="submission" date="2020-09" db="EMBL/GenBank/DDBJ databases">
        <authorList>
            <person name="Sun Q."/>
            <person name="Kim S."/>
        </authorList>
    </citation>
    <scope>NUCLEOTIDE SEQUENCE</scope>
    <source>
        <strain evidence="1">KCTC 22164</strain>
    </source>
</reference>
<protein>
    <submittedName>
        <fullName evidence="1">Uncharacterized protein</fullName>
    </submittedName>
</protein>
<name>A0A918JQ24_9ALTE</name>
<dbReference type="AlphaFoldDB" id="A0A918JQ24"/>
<sequence length="161" mass="17984">MSVMQRTLVNLDMIKDDIAMLPAHAYASASHQKLVRQYRELLVSIDALLPQVTEKQFRTFTAQTELCHLLSQKQMVGVQQKMISSVLAYWDADQKAQGILAAEFDPQADKRLDLLQVKAVRAKSQLKTVADAMGKADYQAFVSALGLAGTELEWSQLCARE</sequence>
<accession>A0A918JQ24</accession>
<organism evidence="1 2">
    <name type="scientific">Alteromonas halophila</name>
    <dbReference type="NCBI Taxonomy" id="516698"/>
    <lineage>
        <taxon>Bacteria</taxon>
        <taxon>Pseudomonadati</taxon>
        <taxon>Pseudomonadota</taxon>
        <taxon>Gammaproteobacteria</taxon>
        <taxon>Alteromonadales</taxon>
        <taxon>Alteromonadaceae</taxon>
        <taxon>Alteromonas/Salinimonas group</taxon>
        <taxon>Alteromonas</taxon>
    </lineage>
</organism>